<proteinExistence type="predicted"/>
<dbReference type="Proteomes" id="UP000308271">
    <property type="component" value="Unassembled WGS sequence"/>
</dbReference>
<sequence length="76" mass="8698">MQAPQLNDSDFFPLPIIPKAVNAFFRHFSPSENLSCGFTILTGTDGTPCRFRRSRRADFLRASVLLFRFMVLFLTP</sequence>
<dbReference type="AlphaFoldDB" id="A0A5C4SAQ0"/>
<dbReference type="OrthoDB" id="9851556at2"/>
<evidence type="ECO:0000313" key="2">
    <source>
        <dbReference type="Proteomes" id="UP000308271"/>
    </source>
</evidence>
<protein>
    <submittedName>
        <fullName evidence="1">Uncharacterized protein</fullName>
    </submittedName>
</protein>
<organism evidence="1 2">
    <name type="scientific">Chlorobaculum thiosulfatiphilum</name>
    <name type="common">Chlorobium limicola f.sp. thiosulfatophilum</name>
    <dbReference type="NCBI Taxonomy" id="115852"/>
    <lineage>
        <taxon>Bacteria</taxon>
        <taxon>Pseudomonadati</taxon>
        <taxon>Chlorobiota</taxon>
        <taxon>Chlorobiia</taxon>
        <taxon>Chlorobiales</taxon>
        <taxon>Chlorobiaceae</taxon>
        <taxon>Chlorobaculum</taxon>
    </lineage>
</organism>
<gene>
    <name evidence="1" type="ORF">FGF66_00710</name>
</gene>
<comment type="caution">
    <text evidence="1">The sequence shown here is derived from an EMBL/GenBank/DDBJ whole genome shotgun (WGS) entry which is preliminary data.</text>
</comment>
<dbReference type="RefSeq" id="WP_129051671.1">
    <property type="nucleotide sequence ID" value="NZ_VDCH01000001.1"/>
</dbReference>
<name>A0A5C4SAQ0_CHLTI</name>
<reference evidence="1 2" key="1">
    <citation type="submission" date="2019-05" db="EMBL/GenBank/DDBJ databases">
        <title>Draft Whole-Genome sequence of the green sulfur bacterium Chlorobaculum thiosulfatiphilum DSM 249.</title>
        <authorList>
            <person name="Meyer T.E."/>
            <person name="Kyndt J.A."/>
        </authorList>
    </citation>
    <scope>NUCLEOTIDE SEQUENCE [LARGE SCALE GENOMIC DNA]</scope>
    <source>
        <strain evidence="1 2">DSM 249</strain>
    </source>
</reference>
<accession>A0A5C4SAQ0</accession>
<evidence type="ECO:0000313" key="1">
    <source>
        <dbReference type="EMBL" id="TNJ40315.1"/>
    </source>
</evidence>
<dbReference type="EMBL" id="VDCH01000001">
    <property type="protein sequence ID" value="TNJ40315.1"/>
    <property type="molecule type" value="Genomic_DNA"/>
</dbReference>
<keyword evidence="2" id="KW-1185">Reference proteome</keyword>